<name>A0ABQ5SVP7_9ACTN</name>
<dbReference type="PROSITE" id="PS51257">
    <property type="entry name" value="PROKAR_LIPOPROTEIN"/>
    <property type="match status" value="1"/>
</dbReference>
<keyword evidence="2" id="KW-1133">Transmembrane helix</keyword>
<gene>
    <name evidence="3" type="ORF">GCM10017579_22990</name>
</gene>
<evidence type="ECO:0000256" key="2">
    <source>
        <dbReference type="SAM" id="Phobius"/>
    </source>
</evidence>
<dbReference type="EMBL" id="BSEL01000005">
    <property type="protein sequence ID" value="GLJ68263.1"/>
    <property type="molecule type" value="Genomic_DNA"/>
</dbReference>
<comment type="caution">
    <text evidence="3">The sequence shown here is derived from an EMBL/GenBank/DDBJ whole genome shotgun (WGS) entry which is preliminary data.</text>
</comment>
<proteinExistence type="predicted"/>
<reference evidence="3" key="1">
    <citation type="journal article" date="2014" name="Int. J. Syst. Evol. Microbiol.">
        <title>Complete genome of a new Firmicutes species belonging to the dominant human colonic microbiota ('Ruminococcus bicirculans') reveals two chromosomes and a selective capacity to utilize plant glucans.</title>
        <authorList>
            <consortium name="NISC Comparative Sequencing Program"/>
            <person name="Wegmann U."/>
            <person name="Louis P."/>
            <person name="Goesmann A."/>
            <person name="Henrissat B."/>
            <person name="Duncan S.H."/>
            <person name="Flint H.J."/>
        </authorList>
    </citation>
    <scope>NUCLEOTIDE SEQUENCE</scope>
    <source>
        <strain evidence="3">VKM Ac-1246</strain>
    </source>
</reference>
<accession>A0ABQ5SVP7</accession>
<evidence type="ECO:0000313" key="4">
    <source>
        <dbReference type="Proteomes" id="UP001142292"/>
    </source>
</evidence>
<keyword evidence="2" id="KW-0812">Transmembrane</keyword>
<feature type="transmembrane region" description="Helical" evidence="2">
    <location>
        <begin position="12"/>
        <end position="33"/>
    </location>
</feature>
<evidence type="ECO:0000313" key="3">
    <source>
        <dbReference type="EMBL" id="GLJ68263.1"/>
    </source>
</evidence>
<organism evidence="3 4">
    <name type="scientific">Nocardioides luteus</name>
    <dbReference type="NCBI Taxonomy" id="1844"/>
    <lineage>
        <taxon>Bacteria</taxon>
        <taxon>Bacillati</taxon>
        <taxon>Actinomycetota</taxon>
        <taxon>Actinomycetes</taxon>
        <taxon>Propionibacteriales</taxon>
        <taxon>Nocardioidaceae</taxon>
        <taxon>Nocardioides</taxon>
    </lineage>
</organism>
<feature type="transmembrane region" description="Helical" evidence="2">
    <location>
        <begin position="133"/>
        <end position="151"/>
    </location>
</feature>
<sequence>METTARNRTIGGIVIAAIILILLLVLFSCTVTADLQGYGYTYHRDAQGYVATVDVPTPEEIPPEWDCHPKDGAFRTLTCDIRVDGAQGPDADGLTRQEIEALVREEVARIEDTPKVEPKQERDSPSDASPIDWPSWIMAVVAVATLVWLVFTQRDHIPALVKKVRRPFVWLRRRLEARMQITSSGPGPLRRKRGWRPDRRGS</sequence>
<feature type="region of interest" description="Disordered" evidence="1">
    <location>
        <begin position="182"/>
        <end position="202"/>
    </location>
</feature>
<protein>
    <recommendedName>
        <fullName evidence="5">DUF4333 domain-containing protein</fullName>
    </recommendedName>
</protein>
<reference evidence="3" key="2">
    <citation type="submission" date="2023-01" db="EMBL/GenBank/DDBJ databases">
        <authorList>
            <person name="Sun Q."/>
            <person name="Evtushenko L."/>
        </authorList>
    </citation>
    <scope>NUCLEOTIDE SEQUENCE</scope>
    <source>
        <strain evidence="3">VKM Ac-1246</strain>
    </source>
</reference>
<evidence type="ECO:0000256" key="1">
    <source>
        <dbReference type="SAM" id="MobiDB-lite"/>
    </source>
</evidence>
<keyword evidence="2" id="KW-0472">Membrane</keyword>
<dbReference type="Proteomes" id="UP001142292">
    <property type="component" value="Unassembled WGS sequence"/>
</dbReference>
<dbReference type="RefSeq" id="WP_189120676.1">
    <property type="nucleotide sequence ID" value="NZ_BMRK01000028.1"/>
</dbReference>
<evidence type="ECO:0008006" key="5">
    <source>
        <dbReference type="Google" id="ProtNLM"/>
    </source>
</evidence>
<keyword evidence="4" id="KW-1185">Reference proteome</keyword>